<evidence type="ECO:0000256" key="1">
    <source>
        <dbReference type="ARBA" id="ARBA00022737"/>
    </source>
</evidence>
<keyword evidence="2 3" id="KW-0802">TPR repeat</keyword>
<accession>A0A7X2S2F6</accession>
<dbReference type="Pfam" id="PF13432">
    <property type="entry name" value="TPR_16"/>
    <property type="match status" value="1"/>
</dbReference>
<keyword evidence="1" id="KW-0677">Repeat</keyword>
<dbReference type="EMBL" id="WMIB01000001">
    <property type="protein sequence ID" value="MTH52162.1"/>
    <property type="molecule type" value="Genomic_DNA"/>
</dbReference>
<gene>
    <name evidence="4" type="ORF">GKZ89_02000</name>
</gene>
<evidence type="ECO:0000256" key="2">
    <source>
        <dbReference type="ARBA" id="ARBA00022803"/>
    </source>
</evidence>
<dbReference type="AlphaFoldDB" id="A0A7X2S2F6"/>
<name>A0A7X2S2F6_9BACI</name>
<proteinExistence type="predicted"/>
<dbReference type="Pfam" id="PF13176">
    <property type="entry name" value="TPR_7"/>
    <property type="match status" value="1"/>
</dbReference>
<comment type="caution">
    <text evidence="4">The sequence shown here is derived from an EMBL/GenBank/DDBJ whole genome shotgun (WGS) entry which is preliminary data.</text>
</comment>
<feature type="repeat" description="TPR" evidence="3">
    <location>
        <begin position="340"/>
        <end position="373"/>
    </location>
</feature>
<dbReference type="RefSeq" id="WP_155110691.1">
    <property type="nucleotide sequence ID" value="NZ_WMIB01000001.1"/>
</dbReference>
<dbReference type="Gene3D" id="1.25.40.10">
    <property type="entry name" value="Tetratricopeptide repeat domain"/>
    <property type="match status" value="3"/>
</dbReference>
<dbReference type="Proteomes" id="UP000434639">
    <property type="component" value="Unassembled WGS sequence"/>
</dbReference>
<dbReference type="InterPro" id="IPR019734">
    <property type="entry name" value="TPR_rpt"/>
</dbReference>
<dbReference type="SUPFAM" id="SSF48452">
    <property type="entry name" value="TPR-like"/>
    <property type="match status" value="2"/>
</dbReference>
<dbReference type="PROSITE" id="PS50005">
    <property type="entry name" value="TPR"/>
    <property type="match status" value="2"/>
</dbReference>
<dbReference type="OrthoDB" id="2080803at2"/>
<dbReference type="Pfam" id="PF14559">
    <property type="entry name" value="TPR_19"/>
    <property type="match status" value="2"/>
</dbReference>
<dbReference type="SMART" id="SM00028">
    <property type="entry name" value="TPR"/>
    <property type="match status" value="8"/>
</dbReference>
<evidence type="ECO:0000256" key="3">
    <source>
        <dbReference type="PROSITE-ProRule" id="PRU00339"/>
    </source>
</evidence>
<dbReference type="InterPro" id="IPR051012">
    <property type="entry name" value="CellSynth/LPSAsmb/PSIAsmb"/>
</dbReference>
<protein>
    <submittedName>
        <fullName evidence="4">Tetratricopeptide repeat protein</fullName>
    </submittedName>
</protein>
<feature type="repeat" description="TPR" evidence="3">
    <location>
        <begin position="306"/>
        <end position="339"/>
    </location>
</feature>
<keyword evidence="5" id="KW-1185">Reference proteome</keyword>
<evidence type="ECO:0000313" key="5">
    <source>
        <dbReference type="Proteomes" id="UP000434639"/>
    </source>
</evidence>
<reference evidence="4 5" key="1">
    <citation type="journal article" date="2017" name="Int. J. Syst. Evol. Microbiol.">
        <title>Bacillus mangrovi sp. nov., isolated from a sediment sample from a mangrove forest.</title>
        <authorList>
            <person name="Gupta V."/>
            <person name="Singh P.K."/>
            <person name="Korpole S."/>
            <person name="Tanuku N.R.S."/>
            <person name="Pinnaka A.K."/>
        </authorList>
    </citation>
    <scope>NUCLEOTIDE SEQUENCE [LARGE SCALE GENOMIC DNA]</scope>
    <source>
        <strain evidence="4 5">KCTC 33872</strain>
    </source>
</reference>
<dbReference type="PANTHER" id="PTHR45586:SF15">
    <property type="entry name" value="TPR REPEAT-CONTAINING PROTEIN YPIA"/>
    <property type="match status" value="1"/>
</dbReference>
<sequence length="423" mass="48200">MALSLEETIALVESGEAEEGLKRLKGLENSLHDEEKFLLADKYYEWGLPDQALRLLEDLHLLYPHETDISLLMAEAYIDLEQEDEAISILESVQPEDQAYAQALLLQADLYQLQGLHEVAEKKLKEAKKILPQEPLLDFALGEFYYHSGDDKTAIPYYERAAEAGTAFAGIDVQQRLADALSGVGEFEAALPYYEKTVKEKEDLHSLFGYGLAAMKAGENKTAVLQFEKLKELDPSFTSVYLPLAKAYEAEEMLAESMETALAGVREDEFNKDLYLFAGKISLKNHLPDQAADLLREAAAMDPGHAEAVITLANIYLQRGQYEEIIDCLTEVMKFDEEDPQYFWLLGKSYNETEQYSLASDYYERAYKFYKDDTEFLEEYARFLIEEGNRPKAIQLCKEILVIEPAHVEIESLLMQLEDEINR</sequence>
<evidence type="ECO:0000313" key="4">
    <source>
        <dbReference type="EMBL" id="MTH52162.1"/>
    </source>
</evidence>
<dbReference type="PANTHER" id="PTHR45586">
    <property type="entry name" value="TPR REPEAT-CONTAINING PROTEIN PA4667"/>
    <property type="match status" value="1"/>
</dbReference>
<dbReference type="InterPro" id="IPR011990">
    <property type="entry name" value="TPR-like_helical_dom_sf"/>
</dbReference>
<organism evidence="4 5">
    <name type="scientific">Metabacillus mangrovi</name>
    <dbReference type="NCBI Taxonomy" id="1491830"/>
    <lineage>
        <taxon>Bacteria</taxon>
        <taxon>Bacillati</taxon>
        <taxon>Bacillota</taxon>
        <taxon>Bacilli</taxon>
        <taxon>Bacillales</taxon>
        <taxon>Bacillaceae</taxon>
        <taxon>Metabacillus</taxon>
    </lineage>
</organism>